<comment type="caution">
    <text evidence="1">The sequence shown here is derived from an EMBL/GenBank/DDBJ whole genome shotgun (WGS) entry which is preliminary data.</text>
</comment>
<name>A0A8H6HLV2_9AGAR</name>
<gene>
    <name evidence="1" type="ORF">DFP72DRAFT_1174546</name>
</gene>
<dbReference type="AlphaFoldDB" id="A0A8H6HLV2"/>
<proteinExistence type="predicted"/>
<dbReference type="OrthoDB" id="10310222at2759"/>
<dbReference type="EMBL" id="JACGCI010000074">
    <property type="protein sequence ID" value="KAF6748163.1"/>
    <property type="molecule type" value="Genomic_DNA"/>
</dbReference>
<reference evidence="1 2" key="1">
    <citation type="submission" date="2020-07" db="EMBL/GenBank/DDBJ databases">
        <title>Comparative genomics of pyrophilous fungi reveals a link between fire events and developmental genes.</title>
        <authorList>
            <consortium name="DOE Joint Genome Institute"/>
            <person name="Steindorff A.S."/>
            <person name="Carver A."/>
            <person name="Calhoun S."/>
            <person name="Stillman K."/>
            <person name="Liu H."/>
            <person name="Lipzen A."/>
            <person name="Pangilinan J."/>
            <person name="Labutti K."/>
            <person name="Bruns T.D."/>
            <person name="Grigoriev I.V."/>
        </authorList>
    </citation>
    <scope>NUCLEOTIDE SEQUENCE [LARGE SCALE GENOMIC DNA]</scope>
    <source>
        <strain evidence="1 2">CBS 144469</strain>
    </source>
</reference>
<organism evidence="1 2">
    <name type="scientific">Ephemerocybe angulata</name>
    <dbReference type="NCBI Taxonomy" id="980116"/>
    <lineage>
        <taxon>Eukaryota</taxon>
        <taxon>Fungi</taxon>
        <taxon>Dikarya</taxon>
        <taxon>Basidiomycota</taxon>
        <taxon>Agaricomycotina</taxon>
        <taxon>Agaricomycetes</taxon>
        <taxon>Agaricomycetidae</taxon>
        <taxon>Agaricales</taxon>
        <taxon>Agaricineae</taxon>
        <taxon>Psathyrellaceae</taxon>
        <taxon>Ephemerocybe</taxon>
    </lineage>
</organism>
<sequence length="307" mass="34606">MSTRAVTGWVLVKTVTPTTTSKSHVEAGPEVEPTIVNLKEILGLASAAEPTPVNAPPKPIRIREPTLPLVLPEQHMSRIILEFSKAVFRGGNNRITSALDWFFVNIGSDAQSERFGIAVDVWQAAIFVGLMLLQRYRANKATRGPGDLLSRYRVDAVVIAAVLITLQDDMPDNCYRSRVIDKELEHPKGTHDACKRALLKGLDWKTRYTLKDLEKFRLDLIKAWWGVFPYSKVANKPSGYYGTAPMDGPSLGKGVTSASKAVDWKGKWVKLLTPEAVWRRKQEKKDRKWRRIKRRMPYVLLLTSRSA</sequence>
<evidence type="ECO:0000313" key="1">
    <source>
        <dbReference type="EMBL" id="KAF6748163.1"/>
    </source>
</evidence>
<keyword evidence="2" id="KW-1185">Reference proteome</keyword>
<dbReference type="Proteomes" id="UP000521943">
    <property type="component" value="Unassembled WGS sequence"/>
</dbReference>
<accession>A0A8H6HLV2</accession>
<evidence type="ECO:0000313" key="2">
    <source>
        <dbReference type="Proteomes" id="UP000521943"/>
    </source>
</evidence>
<protein>
    <submittedName>
        <fullName evidence="1">Uncharacterized protein</fullName>
    </submittedName>
</protein>